<proteinExistence type="predicted"/>
<dbReference type="InterPro" id="IPR029787">
    <property type="entry name" value="Nucleotide_cyclase"/>
</dbReference>
<evidence type="ECO:0000259" key="1">
    <source>
        <dbReference type="PROSITE" id="PS50110"/>
    </source>
</evidence>
<sequence length="303" mass="32976">MEVNRAPIVLIVEDDPVGIASLAGILGDACELVISQSLAEARRLLSEEIDIVLLDLYLPDGSGLDFLNELRASELYAYVPAICISASDKIQDIEEAFRHGATDYVLKPFNKTILSAKVSTFIDLKRKTDMLAAAALTDPLTGIGNRRLFNQQLDLEWRRARRQDCSVGLVLIDLDHFKKINDQYGHAQGDLCLQKLATAMNTCFVRAGEVVARLGGDEFAALIPGADLRNTITVANNLAHAVQTELQNCLNFAKTYTPFTLSIGCAATQPSSHSNTAELIAAADKSLYEAKEDGGRNCVRPLP</sequence>
<dbReference type="SMART" id="SM00267">
    <property type="entry name" value="GGDEF"/>
    <property type="match status" value="1"/>
</dbReference>
<dbReference type="GO" id="GO:0052621">
    <property type="term" value="F:diguanylate cyclase activity"/>
    <property type="evidence" value="ECO:0007669"/>
    <property type="project" value="TreeGrafter"/>
</dbReference>
<comment type="caution">
    <text evidence="3">The sequence shown here is derived from an EMBL/GenBank/DDBJ whole genome shotgun (WGS) entry which is preliminary data.</text>
</comment>
<dbReference type="InterPro" id="IPR050469">
    <property type="entry name" value="Diguanylate_Cyclase"/>
</dbReference>
<evidence type="ECO:0000259" key="2">
    <source>
        <dbReference type="PROSITE" id="PS50887"/>
    </source>
</evidence>
<gene>
    <name evidence="3" type="ORF">LCGC14_0706890</name>
</gene>
<dbReference type="InterPro" id="IPR001789">
    <property type="entry name" value="Sig_transdc_resp-reg_receiver"/>
</dbReference>
<feature type="domain" description="Response regulatory" evidence="1">
    <location>
        <begin position="8"/>
        <end position="122"/>
    </location>
</feature>
<dbReference type="GO" id="GO:0043709">
    <property type="term" value="P:cell adhesion involved in single-species biofilm formation"/>
    <property type="evidence" value="ECO:0007669"/>
    <property type="project" value="TreeGrafter"/>
</dbReference>
<evidence type="ECO:0008006" key="4">
    <source>
        <dbReference type="Google" id="ProtNLM"/>
    </source>
</evidence>
<dbReference type="NCBIfam" id="TIGR00254">
    <property type="entry name" value="GGDEF"/>
    <property type="match status" value="1"/>
</dbReference>
<dbReference type="Gene3D" id="3.30.70.270">
    <property type="match status" value="1"/>
</dbReference>
<dbReference type="Gene3D" id="3.40.50.2300">
    <property type="match status" value="1"/>
</dbReference>
<dbReference type="GO" id="GO:0005886">
    <property type="term" value="C:plasma membrane"/>
    <property type="evidence" value="ECO:0007669"/>
    <property type="project" value="TreeGrafter"/>
</dbReference>
<name>A0A0F9QG87_9ZZZZ</name>
<dbReference type="PROSITE" id="PS50110">
    <property type="entry name" value="RESPONSE_REGULATORY"/>
    <property type="match status" value="1"/>
</dbReference>
<dbReference type="PROSITE" id="PS50887">
    <property type="entry name" value="GGDEF"/>
    <property type="match status" value="1"/>
</dbReference>
<dbReference type="InterPro" id="IPR011006">
    <property type="entry name" value="CheY-like_superfamily"/>
</dbReference>
<accession>A0A0F9QG87</accession>
<dbReference type="CDD" id="cd01949">
    <property type="entry name" value="GGDEF"/>
    <property type="match status" value="1"/>
</dbReference>
<dbReference type="EMBL" id="LAZR01001537">
    <property type="protein sequence ID" value="KKN43080.1"/>
    <property type="molecule type" value="Genomic_DNA"/>
</dbReference>
<dbReference type="PANTHER" id="PTHR45138:SF9">
    <property type="entry name" value="DIGUANYLATE CYCLASE DGCM-RELATED"/>
    <property type="match status" value="1"/>
</dbReference>
<dbReference type="SUPFAM" id="SSF52172">
    <property type="entry name" value="CheY-like"/>
    <property type="match status" value="1"/>
</dbReference>
<dbReference type="GO" id="GO:0000160">
    <property type="term" value="P:phosphorelay signal transduction system"/>
    <property type="evidence" value="ECO:0007669"/>
    <property type="project" value="InterPro"/>
</dbReference>
<dbReference type="Pfam" id="PF00072">
    <property type="entry name" value="Response_reg"/>
    <property type="match status" value="1"/>
</dbReference>
<organism evidence="3">
    <name type="scientific">marine sediment metagenome</name>
    <dbReference type="NCBI Taxonomy" id="412755"/>
    <lineage>
        <taxon>unclassified sequences</taxon>
        <taxon>metagenomes</taxon>
        <taxon>ecological metagenomes</taxon>
    </lineage>
</organism>
<dbReference type="SUPFAM" id="SSF55073">
    <property type="entry name" value="Nucleotide cyclase"/>
    <property type="match status" value="1"/>
</dbReference>
<dbReference type="InterPro" id="IPR000160">
    <property type="entry name" value="GGDEF_dom"/>
</dbReference>
<dbReference type="GO" id="GO:1902201">
    <property type="term" value="P:negative regulation of bacterial-type flagellum-dependent cell motility"/>
    <property type="evidence" value="ECO:0007669"/>
    <property type="project" value="TreeGrafter"/>
</dbReference>
<dbReference type="AlphaFoldDB" id="A0A0F9QG87"/>
<dbReference type="SMART" id="SM00448">
    <property type="entry name" value="REC"/>
    <property type="match status" value="1"/>
</dbReference>
<dbReference type="PANTHER" id="PTHR45138">
    <property type="entry name" value="REGULATORY COMPONENTS OF SENSORY TRANSDUCTION SYSTEM"/>
    <property type="match status" value="1"/>
</dbReference>
<dbReference type="Pfam" id="PF00990">
    <property type="entry name" value="GGDEF"/>
    <property type="match status" value="1"/>
</dbReference>
<reference evidence="3" key="1">
    <citation type="journal article" date="2015" name="Nature">
        <title>Complex archaea that bridge the gap between prokaryotes and eukaryotes.</title>
        <authorList>
            <person name="Spang A."/>
            <person name="Saw J.H."/>
            <person name="Jorgensen S.L."/>
            <person name="Zaremba-Niedzwiedzka K."/>
            <person name="Martijn J."/>
            <person name="Lind A.E."/>
            <person name="van Eijk R."/>
            <person name="Schleper C."/>
            <person name="Guy L."/>
            <person name="Ettema T.J."/>
        </authorList>
    </citation>
    <scope>NUCLEOTIDE SEQUENCE</scope>
</reference>
<evidence type="ECO:0000313" key="3">
    <source>
        <dbReference type="EMBL" id="KKN43080.1"/>
    </source>
</evidence>
<feature type="domain" description="GGDEF" evidence="2">
    <location>
        <begin position="165"/>
        <end position="303"/>
    </location>
</feature>
<dbReference type="FunFam" id="3.30.70.270:FF:000001">
    <property type="entry name" value="Diguanylate cyclase domain protein"/>
    <property type="match status" value="1"/>
</dbReference>
<dbReference type="InterPro" id="IPR043128">
    <property type="entry name" value="Rev_trsase/Diguanyl_cyclase"/>
</dbReference>
<protein>
    <recommendedName>
        <fullName evidence="4">Diguanylate cyclase</fullName>
    </recommendedName>
</protein>
<dbReference type="CDD" id="cd00156">
    <property type="entry name" value="REC"/>
    <property type="match status" value="1"/>
</dbReference>